<dbReference type="KEGG" id="lse:F1C12_21795"/>
<dbReference type="RefSeq" id="WP_185279192.1">
    <property type="nucleotide sequence ID" value="NZ_CP043642.1"/>
</dbReference>
<dbReference type="Proteomes" id="UP000515511">
    <property type="component" value="Plasmid unnamed1"/>
</dbReference>
<reference evidence="2" key="1">
    <citation type="submission" date="2019-09" db="EMBL/GenBank/DDBJ databases">
        <title>Antimicrobial potential of Antarctic Bacteria.</title>
        <authorList>
            <person name="Benaud N."/>
            <person name="Edwards R.J."/>
            <person name="Ferrari B.C."/>
        </authorList>
    </citation>
    <scope>NUCLEOTIDE SEQUENCE [LARGE SCALE GENOMIC DNA]</scope>
    <source>
        <strain evidence="2">INR9</strain>
        <plasmid evidence="2">unnamed1</plasmid>
    </source>
</reference>
<geneLocation type="plasmid" evidence="1 2">
    <name>unnamed1</name>
</geneLocation>
<gene>
    <name evidence="1" type="ORF">F1C12_21795</name>
</gene>
<protein>
    <submittedName>
        <fullName evidence="1">Uncharacterized protein</fullName>
    </submittedName>
</protein>
<organism evidence="1 2">
    <name type="scientific">Leifsonia shinshuensis</name>
    <dbReference type="NCBI Taxonomy" id="150026"/>
    <lineage>
        <taxon>Bacteria</taxon>
        <taxon>Bacillati</taxon>
        <taxon>Actinomycetota</taxon>
        <taxon>Actinomycetes</taxon>
        <taxon>Micrococcales</taxon>
        <taxon>Microbacteriaceae</taxon>
        <taxon>Leifsonia</taxon>
    </lineage>
</organism>
<accession>A0A7G6YHF4</accession>
<dbReference type="AlphaFoldDB" id="A0A7G6YHF4"/>
<evidence type="ECO:0000313" key="1">
    <source>
        <dbReference type="EMBL" id="QNE37919.1"/>
    </source>
</evidence>
<evidence type="ECO:0000313" key="2">
    <source>
        <dbReference type="Proteomes" id="UP000515511"/>
    </source>
</evidence>
<sequence length="274" mass="30157">MSIEERFRAAVELLTENSKTFMNSPLVFEFMEDIRRHLVPNAIAFSQNVGHPYQARDEDDLVNLILVSFATNPEQCRALVENAASPLAYASTLVRDWISVETGRTVFRTYADSSKGRRIQAEIDHFDNPAIRVPHSTLPDPAAYGTHTGATVDQAIDLTVAALLPRTPARLANQLSNIVGWMADNPPARHGHEGERIAEAATIFAPVSAVELRAIASITWGGRPNERETSLLGAFLLDAEFNPRSSETHLAALRTYQARVRQEAVLAGVSDLVF</sequence>
<name>A0A7G6YHF4_9MICO</name>
<keyword evidence="1" id="KW-0614">Plasmid</keyword>
<proteinExistence type="predicted"/>
<dbReference type="EMBL" id="CP043642">
    <property type="protein sequence ID" value="QNE37919.1"/>
    <property type="molecule type" value="Genomic_DNA"/>
</dbReference>